<dbReference type="RefSeq" id="WP_120556340.1">
    <property type="nucleotide sequence ID" value="NZ_RAWK01000089.1"/>
</dbReference>
<gene>
    <name evidence="3" type="ORF">D7W81_16465</name>
</gene>
<proteinExistence type="predicted"/>
<dbReference type="PANTHER" id="PTHR23011">
    <property type="entry name" value="CYCLIC NUCLEOTIDE-BINDING DOMAIN CONTAINING PROTEIN"/>
    <property type="match status" value="1"/>
</dbReference>
<dbReference type="PROSITE" id="PS00889">
    <property type="entry name" value="CNMP_BINDING_2"/>
    <property type="match status" value="1"/>
</dbReference>
<dbReference type="SMART" id="SM00100">
    <property type="entry name" value="cNMP"/>
    <property type="match status" value="2"/>
</dbReference>
<feature type="compositionally biased region" description="Low complexity" evidence="1">
    <location>
        <begin position="15"/>
        <end position="45"/>
    </location>
</feature>
<dbReference type="InterPro" id="IPR018490">
    <property type="entry name" value="cNMP-bd_dom_sf"/>
</dbReference>
<accession>A0A3A8QAR1</accession>
<reference evidence="4" key="1">
    <citation type="submission" date="2018-09" db="EMBL/GenBank/DDBJ databases">
        <authorList>
            <person name="Livingstone P.G."/>
            <person name="Whitworth D.E."/>
        </authorList>
    </citation>
    <scope>NUCLEOTIDE SEQUENCE [LARGE SCALE GENOMIC DNA]</scope>
    <source>
        <strain evidence="4">AB050A</strain>
    </source>
</reference>
<dbReference type="PROSITE" id="PS50042">
    <property type="entry name" value="CNMP_BINDING_3"/>
    <property type="match status" value="2"/>
</dbReference>
<dbReference type="SUPFAM" id="SSF51206">
    <property type="entry name" value="cAMP-binding domain-like"/>
    <property type="match status" value="2"/>
</dbReference>
<sequence length="298" mass="31307">MSLFARLQALLSAHPSAPAPSAGQASATSTVSTAATGAPADGEGAPAPPPVCTRYLPAGQVVVREGDPGNSMFVVLEGRVAVLRGGDPGGNTEVGRLGAGEFFGELALLTGTQRTATIVTVEDAVLLELTQAGVRELGKDYGVKGEQMQVTARERLLADALRSNPLIAALPPEVQHELGDAFVPCTVPAGETLLTRGQPGDALYVLIRGQCEVFHTHDDGRQSPYPTLEEGALFGEISLLRSRLATATVRTVTPCTLLKLERDVFKKAFLGQPDLRGALVRLGLERLKHTMEVMGGPK</sequence>
<dbReference type="InterPro" id="IPR000595">
    <property type="entry name" value="cNMP-bd_dom"/>
</dbReference>
<dbReference type="AlphaFoldDB" id="A0A3A8QAR1"/>
<name>A0A3A8QAR1_9BACT</name>
<evidence type="ECO:0000256" key="1">
    <source>
        <dbReference type="SAM" id="MobiDB-lite"/>
    </source>
</evidence>
<dbReference type="CDD" id="cd00038">
    <property type="entry name" value="CAP_ED"/>
    <property type="match status" value="2"/>
</dbReference>
<evidence type="ECO:0000259" key="2">
    <source>
        <dbReference type="PROSITE" id="PS50042"/>
    </source>
</evidence>
<dbReference type="PROSITE" id="PS00888">
    <property type="entry name" value="CNMP_BINDING_1"/>
    <property type="match status" value="1"/>
</dbReference>
<keyword evidence="4" id="KW-1185">Reference proteome</keyword>
<dbReference type="Proteomes" id="UP000267003">
    <property type="component" value="Unassembled WGS sequence"/>
</dbReference>
<feature type="domain" description="Cyclic nucleotide-binding" evidence="2">
    <location>
        <begin position="55"/>
        <end position="137"/>
    </location>
</feature>
<evidence type="ECO:0000313" key="4">
    <source>
        <dbReference type="Proteomes" id="UP000267003"/>
    </source>
</evidence>
<dbReference type="Pfam" id="PF00027">
    <property type="entry name" value="cNMP_binding"/>
    <property type="match status" value="2"/>
</dbReference>
<dbReference type="PANTHER" id="PTHR23011:SF28">
    <property type="entry name" value="CYCLIC NUCLEOTIDE-BINDING DOMAIN CONTAINING PROTEIN"/>
    <property type="match status" value="1"/>
</dbReference>
<feature type="region of interest" description="Disordered" evidence="1">
    <location>
        <begin position="15"/>
        <end position="51"/>
    </location>
</feature>
<dbReference type="InterPro" id="IPR014710">
    <property type="entry name" value="RmlC-like_jellyroll"/>
</dbReference>
<evidence type="ECO:0000313" key="3">
    <source>
        <dbReference type="EMBL" id="RKH65769.1"/>
    </source>
</evidence>
<dbReference type="EMBL" id="RAWK01000089">
    <property type="protein sequence ID" value="RKH65769.1"/>
    <property type="molecule type" value="Genomic_DNA"/>
</dbReference>
<dbReference type="Gene3D" id="2.60.120.10">
    <property type="entry name" value="Jelly Rolls"/>
    <property type="match status" value="2"/>
</dbReference>
<feature type="domain" description="Cyclic nucleotide-binding" evidence="2">
    <location>
        <begin position="166"/>
        <end position="286"/>
    </location>
</feature>
<dbReference type="PRINTS" id="PR00103">
    <property type="entry name" value="CAMPKINASE"/>
</dbReference>
<comment type="caution">
    <text evidence="3">The sequence shown here is derived from an EMBL/GenBank/DDBJ whole genome shotgun (WGS) entry which is preliminary data.</text>
</comment>
<dbReference type="InterPro" id="IPR018488">
    <property type="entry name" value="cNMP-bd_CS"/>
</dbReference>
<protein>
    <submittedName>
        <fullName evidence="3">Cyclic nucleotide-binding domain-containing protein</fullName>
    </submittedName>
</protein>
<dbReference type="OrthoDB" id="5453547at2"/>
<organism evidence="3 4">
    <name type="scientific">Corallococcus aberystwythensis</name>
    <dbReference type="NCBI Taxonomy" id="2316722"/>
    <lineage>
        <taxon>Bacteria</taxon>
        <taxon>Pseudomonadati</taxon>
        <taxon>Myxococcota</taxon>
        <taxon>Myxococcia</taxon>
        <taxon>Myxococcales</taxon>
        <taxon>Cystobacterineae</taxon>
        <taxon>Myxococcaceae</taxon>
        <taxon>Corallococcus</taxon>
    </lineage>
</organism>